<feature type="transmembrane region" description="Helical" evidence="1">
    <location>
        <begin position="46"/>
        <end position="76"/>
    </location>
</feature>
<feature type="transmembrane region" description="Helical" evidence="1">
    <location>
        <begin position="138"/>
        <end position="160"/>
    </location>
</feature>
<feature type="transmembrane region" description="Helical" evidence="1">
    <location>
        <begin position="96"/>
        <end position="118"/>
    </location>
</feature>
<keyword evidence="1" id="KW-0472">Membrane</keyword>
<feature type="transmembrane region" description="Helical" evidence="1">
    <location>
        <begin position="299"/>
        <end position="321"/>
    </location>
</feature>
<comment type="caution">
    <text evidence="3">The sequence shown here is derived from an EMBL/GenBank/DDBJ whole genome shotgun (WGS) entry which is preliminary data.</text>
</comment>
<evidence type="ECO:0000259" key="2">
    <source>
        <dbReference type="Pfam" id="PF02517"/>
    </source>
</evidence>
<evidence type="ECO:0000313" key="4">
    <source>
        <dbReference type="Proteomes" id="UP000076976"/>
    </source>
</evidence>
<dbReference type="GO" id="GO:0004175">
    <property type="term" value="F:endopeptidase activity"/>
    <property type="evidence" value="ECO:0007669"/>
    <property type="project" value="UniProtKB-ARBA"/>
</dbReference>
<accession>A0A176QGF0</accession>
<dbReference type="GO" id="GO:0080120">
    <property type="term" value="P:CAAX-box protein maturation"/>
    <property type="evidence" value="ECO:0007669"/>
    <property type="project" value="UniProtKB-ARBA"/>
</dbReference>
<feature type="domain" description="CAAX prenyl protease 2/Lysostaphin resistance protein A-like" evidence="2">
    <location>
        <begin position="182"/>
        <end position="277"/>
    </location>
</feature>
<dbReference type="Pfam" id="PF02517">
    <property type="entry name" value="Rce1-like"/>
    <property type="match status" value="1"/>
</dbReference>
<dbReference type="Proteomes" id="UP000076976">
    <property type="component" value="Unassembled WGS sequence"/>
</dbReference>
<proteinExistence type="predicted"/>
<organism evidence="3 4">
    <name type="scientific">Janibacter melonis</name>
    <dbReference type="NCBI Taxonomy" id="262209"/>
    <lineage>
        <taxon>Bacteria</taxon>
        <taxon>Bacillati</taxon>
        <taxon>Actinomycetota</taxon>
        <taxon>Actinomycetes</taxon>
        <taxon>Micrococcales</taxon>
        <taxon>Intrasporangiaceae</taxon>
        <taxon>Janibacter</taxon>
    </lineage>
</organism>
<feature type="transmembrane region" description="Helical" evidence="1">
    <location>
        <begin position="272"/>
        <end position="293"/>
    </location>
</feature>
<keyword evidence="1" id="KW-0812">Transmembrane</keyword>
<sequence length="349" mass="37119">MTQQAYPQMQPAPQWSPPAPAPPVLADGAEYHLALTGPGQAWWRPVVALLTVLAGFLAIIIGFGIVLVVGLVVISGGDLEAVLADESAMLRMDDPFVFATQNLMLAALIPLAGLSTWLVHRVRPGYLSSVVGRFRWGWAGWCALILVPLWGGYVVLVSAVLPTSAAGGGLGDAARRPEHWVLLLVLMLLTTPLQSAGEEYIFRGWIMQQMGAAFRHRWAALVASVLVSSALFALAHGSLDVWVLLDLMGMATGMVILTWRTGGLEAAVVLHAVNNLFAIGYAILFGDLAASFIDTSTTSTWAATLVSWVAIAVATTALLLLARRLGVQRTVVARPSAPAPVAPPQPAWR</sequence>
<evidence type="ECO:0000256" key="1">
    <source>
        <dbReference type="SAM" id="Phobius"/>
    </source>
</evidence>
<gene>
    <name evidence="3" type="ORF">AWH69_03655</name>
</gene>
<dbReference type="STRING" id="262209.AWH69_03655"/>
<feature type="transmembrane region" description="Helical" evidence="1">
    <location>
        <begin position="218"/>
        <end position="235"/>
    </location>
</feature>
<keyword evidence="1" id="KW-1133">Transmembrane helix</keyword>
<protein>
    <recommendedName>
        <fullName evidence="2">CAAX prenyl protease 2/Lysostaphin resistance protein A-like domain-containing protein</fullName>
    </recommendedName>
</protein>
<feature type="transmembrane region" description="Helical" evidence="1">
    <location>
        <begin position="241"/>
        <end position="260"/>
    </location>
</feature>
<evidence type="ECO:0000313" key="3">
    <source>
        <dbReference type="EMBL" id="OAB88876.1"/>
    </source>
</evidence>
<reference evidence="3 4" key="1">
    <citation type="submission" date="2016-01" db="EMBL/GenBank/DDBJ databases">
        <title>Janibacter melonis strain CD11_4 genome sequencing and assembly.</title>
        <authorList>
            <person name="Nair G.R."/>
            <person name="Kaur G."/>
            <person name="Chander A.M."/>
            <person name="Mayilraj S."/>
        </authorList>
    </citation>
    <scope>NUCLEOTIDE SEQUENCE [LARGE SCALE GENOMIC DNA]</scope>
    <source>
        <strain evidence="3 4">CD11-4</strain>
    </source>
</reference>
<name>A0A176QGF0_9MICO</name>
<keyword evidence="4" id="KW-1185">Reference proteome</keyword>
<feature type="transmembrane region" description="Helical" evidence="1">
    <location>
        <begin position="180"/>
        <end position="197"/>
    </location>
</feature>
<dbReference type="RefSeq" id="WP_068271573.1">
    <property type="nucleotide sequence ID" value="NZ_LQZG01000001.1"/>
</dbReference>
<dbReference type="InterPro" id="IPR003675">
    <property type="entry name" value="Rce1/LyrA-like_dom"/>
</dbReference>
<dbReference type="AlphaFoldDB" id="A0A176QGF0"/>
<dbReference type="EMBL" id="LQZG01000001">
    <property type="protein sequence ID" value="OAB88876.1"/>
    <property type="molecule type" value="Genomic_DNA"/>
</dbReference>